<accession>A0A4U1BTM6</accession>
<proteinExistence type="predicted"/>
<dbReference type="AlphaFoldDB" id="A0A4U1BTM6"/>
<keyword evidence="1" id="KW-1133">Transmembrane helix</keyword>
<reference evidence="2 3" key="1">
    <citation type="submission" date="2019-04" db="EMBL/GenBank/DDBJ databases">
        <authorList>
            <person name="Hwang J.C."/>
        </authorList>
    </citation>
    <scope>NUCLEOTIDE SEQUENCE [LARGE SCALE GENOMIC DNA]</scope>
    <source>
        <strain evidence="2 3">IMCC35002</strain>
    </source>
</reference>
<dbReference type="Proteomes" id="UP000305675">
    <property type="component" value="Unassembled WGS sequence"/>
</dbReference>
<keyword evidence="1" id="KW-0472">Membrane</keyword>
<evidence type="ECO:0008006" key="4">
    <source>
        <dbReference type="Google" id="ProtNLM"/>
    </source>
</evidence>
<dbReference type="OrthoDB" id="6398292at2"/>
<feature type="transmembrane region" description="Helical" evidence="1">
    <location>
        <begin position="39"/>
        <end position="58"/>
    </location>
</feature>
<comment type="caution">
    <text evidence="2">The sequence shown here is derived from an EMBL/GenBank/DDBJ whole genome shotgun (WGS) entry which is preliminary data.</text>
</comment>
<evidence type="ECO:0000313" key="3">
    <source>
        <dbReference type="Proteomes" id="UP000305675"/>
    </source>
</evidence>
<gene>
    <name evidence="2" type="ORF">FCL42_01990</name>
</gene>
<evidence type="ECO:0000256" key="1">
    <source>
        <dbReference type="SAM" id="Phobius"/>
    </source>
</evidence>
<organism evidence="2 3">
    <name type="scientific">Ferrimonas aestuarii</name>
    <dbReference type="NCBI Taxonomy" id="2569539"/>
    <lineage>
        <taxon>Bacteria</taxon>
        <taxon>Pseudomonadati</taxon>
        <taxon>Pseudomonadota</taxon>
        <taxon>Gammaproteobacteria</taxon>
        <taxon>Alteromonadales</taxon>
        <taxon>Ferrimonadaceae</taxon>
        <taxon>Ferrimonas</taxon>
    </lineage>
</organism>
<keyword evidence="3" id="KW-1185">Reference proteome</keyword>
<protein>
    <recommendedName>
        <fullName evidence="4">DUF2982 domain-containing protein</fullName>
    </recommendedName>
</protein>
<keyword evidence="1" id="KW-0812">Transmembrane</keyword>
<name>A0A4U1BTM6_9GAMM</name>
<evidence type="ECO:0000313" key="2">
    <source>
        <dbReference type="EMBL" id="TKB58542.1"/>
    </source>
</evidence>
<sequence>MQIQTFAPRHNRYTQTLLLLSGANIVLAIASVVRFGEQWPLLLGWVLLSAIGLAIAIAQLQQGKHTLVADDRGLLVMLDHSVLPIRWQQIQRLDKIEGHKQLGIRLKPDQQVWEQLSKKQLRHWCSYTQQQLLSHNHPKFTDEVLAKPDLLSQQQCLAKQLAEVSGFHIILGQGQFEQPLDDVSSNLRAKFNQAQHPL</sequence>
<feature type="transmembrane region" description="Helical" evidence="1">
    <location>
        <begin position="12"/>
        <end position="33"/>
    </location>
</feature>
<dbReference type="EMBL" id="SWCJ01000001">
    <property type="protein sequence ID" value="TKB58542.1"/>
    <property type="molecule type" value="Genomic_DNA"/>
</dbReference>
<dbReference type="RefSeq" id="WP_136861690.1">
    <property type="nucleotide sequence ID" value="NZ_SWCJ01000001.1"/>
</dbReference>